<dbReference type="Gene3D" id="1.40.20.10">
    <property type="entry name" value="CHAD domain"/>
    <property type="match status" value="1"/>
</dbReference>
<dbReference type="InterPro" id="IPR039013">
    <property type="entry name" value="YgiF"/>
</dbReference>
<evidence type="ECO:0000313" key="4">
    <source>
        <dbReference type="Proteomes" id="UP001218231"/>
    </source>
</evidence>
<evidence type="ECO:0000259" key="1">
    <source>
        <dbReference type="PROSITE" id="PS51707"/>
    </source>
</evidence>
<keyword evidence="4" id="KW-1185">Reference proteome</keyword>
<geneLocation type="plasmid" evidence="3 4">
    <name>unnamed1</name>
</geneLocation>
<dbReference type="InterPro" id="IPR007899">
    <property type="entry name" value="CHAD_dom"/>
</dbReference>
<accession>A0ABY7U1K7</accession>
<feature type="domain" description="CYTH" evidence="1">
    <location>
        <begin position="5"/>
        <end position="198"/>
    </location>
</feature>
<dbReference type="SMART" id="SM00880">
    <property type="entry name" value="CHAD"/>
    <property type="match status" value="1"/>
</dbReference>
<dbReference type="SMART" id="SM01118">
    <property type="entry name" value="CYTH"/>
    <property type="match status" value="1"/>
</dbReference>
<gene>
    <name evidence="3" type="ORF">PQ457_20630</name>
</gene>
<dbReference type="PANTHER" id="PTHR39569:SF1">
    <property type="entry name" value="INORGANIC TRIPHOSPHATASE"/>
    <property type="match status" value="1"/>
</dbReference>
<dbReference type="EMBL" id="CP117418">
    <property type="protein sequence ID" value="WCT79402.1"/>
    <property type="molecule type" value="Genomic_DNA"/>
</dbReference>
<dbReference type="InterPro" id="IPR038186">
    <property type="entry name" value="CHAD_dom_sf"/>
</dbReference>
<organism evidence="3 4">
    <name type="scientific">Novosphingobium humi</name>
    <dbReference type="NCBI Taxonomy" id="2282397"/>
    <lineage>
        <taxon>Bacteria</taxon>
        <taxon>Pseudomonadati</taxon>
        <taxon>Pseudomonadota</taxon>
        <taxon>Alphaproteobacteria</taxon>
        <taxon>Sphingomonadales</taxon>
        <taxon>Sphingomonadaceae</taxon>
        <taxon>Novosphingobium</taxon>
    </lineage>
</organism>
<sequence>MKNAPVEIEIKLCATPAMLADLQSHPRLAGKGRSAQFISTYFDTKDRLLEQAGVSLRIRSASGKNEQTAKAMSLPCGTVHREEWTTPLTGKLPQIERFPDPIRARLHHILGLATIAPTSISQIKRLRRSVTAGDSVLEADFDTGTLRAGDQVETVCELELELVEGRLPDLLLLALDLPLGPDLQWSVVSKSKRCAWRSAAADHLARAAQPPVLSKAMNVAAGFRAIGWNCLYQLLANYPLVIATGHPEAVHQCRIAIRRMRIAFRIFRPCLPEAQRPRLNAGIKAAGRILGRARDLHVLQQRLRDADGFAGSQAVLAAVERALAQATHQAGDMLASSAFQRLLFETAHAIEVDHGPDQTGDGPLRPFAADILSQRHAPLLDADPRLDRLSRREIHRLRIQAKELRYSCAFFRSLWPRSGGKTFTSRLEELQDRLGRLHDLAVASRAADLLSPESDPILAAQIAADLECMLRADGVNRKKLLRQAEDALTDWRRARRWWMA</sequence>
<protein>
    <submittedName>
        <fullName evidence="3">CHAD domain-containing protein</fullName>
    </submittedName>
</protein>
<name>A0ABY7U1K7_9SPHN</name>
<dbReference type="PROSITE" id="PS51707">
    <property type="entry name" value="CYTH"/>
    <property type="match status" value="1"/>
</dbReference>
<dbReference type="InterPro" id="IPR023577">
    <property type="entry name" value="CYTH_domain"/>
</dbReference>
<dbReference type="PROSITE" id="PS51708">
    <property type="entry name" value="CHAD"/>
    <property type="match status" value="1"/>
</dbReference>
<dbReference type="Pfam" id="PF05235">
    <property type="entry name" value="CHAD"/>
    <property type="match status" value="1"/>
</dbReference>
<proteinExistence type="predicted"/>
<dbReference type="Gene3D" id="2.40.320.10">
    <property type="entry name" value="Hypothetical Protein Pfu-838710-001"/>
    <property type="match status" value="1"/>
</dbReference>
<reference evidence="3 4" key="1">
    <citation type="submission" date="2023-02" db="EMBL/GenBank/DDBJ databases">
        <title>Genome sequence of Novosphingobium humi KACC 19094.</title>
        <authorList>
            <person name="Kim S."/>
            <person name="Heo J."/>
            <person name="Kwon S.-W."/>
        </authorList>
    </citation>
    <scope>NUCLEOTIDE SEQUENCE [LARGE SCALE GENOMIC DNA]</scope>
    <source>
        <strain evidence="3 4">KACC 19094</strain>
        <plasmid evidence="3 4">unnamed1</plasmid>
    </source>
</reference>
<feature type="domain" description="CHAD" evidence="2">
    <location>
        <begin position="216"/>
        <end position="493"/>
    </location>
</feature>
<dbReference type="PANTHER" id="PTHR39569">
    <property type="entry name" value="INORGANIC TRIPHOSPHATASE"/>
    <property type="match status" value="1"/>
</dbReference>
<dbReference type="Pfam" id="PF01928">
    <property type="entry name" value="CYTH"/>
    <property type="match status" value="1"/>
</dbReference>
<dbReference type="SUPFAM" id="SSF55154">
    <property type="entry name" value="CYTH-like phosphatases"/>
    <property type="match status" value="1"/>
</dbReference>
<keyword evidence="3" id="KW-0614">Plasmid</keyword>
<evidence type="ECO:0000259" key="2">
    <source>
        <dbReference type="PROSITE" id="PS51708"/>
    </source>
</evidence>
<dbReference type="InterPro" id="IPR033469">
    <property type="entry name" value="CYTH-like_dom_sf"/>
</dbReference>
<dbReference type="Proteomes" id="UP001218231">
    <property type="component" value="Plasmid unnamed1"/>
</dbReference>
<evidence type="ECO:0000313" key="3">
    <source>
        <dbReference type="EMBL" id="WCT79402.1"/>
    </source>
</evidence>
<dbReference type="RefSeq" id="WP_273619678.1">
    <property type="nucleotide sequence ID" value="NZ_CP117418.1"/>
</dbReference>